<accession>A0A4Q1HN08</accession>
<dbReference type="InterPro" id="IPR049517">
    <property type="entry name" value="ACX-like_C"/>
</dbReference>
<gene>
    <name evidence="4" type="ORF">C7R54_01005</name>
</gene>
<dbReference type="InterPro" id="IPR045079">
    <property type="entry name" value="Oxoprolinase-like"/>
</dbReference>
<name>A0A4Q1HN08_9BURK</name>
<dbReference type="PANTHER" id="PTHR11365:SF23">
    <property type="entry name" value="HYPOTHETICAL 5-OXOPROLINASE (EUROFUNG)-RELATED"/>
    <property type="match status" value="1"/>
</dbReference>
<feature type="domain" description="Hydantoinase A/oxoprolinase" evidence="1">
    <location>
        <begin position="203"/>
        <end position="489"/>
    </location>
</feature>
<dbReference type="Pfam" id="PF05378">
    <property type="entry name" value="Hydant_A_N"/>
    <property type="match status" value="1"/>
</dbReference>
<evidence type="ECO:0000259" key="2">
    <source>
        <dbReference type="Pfam" id="PF05378"/>
    </source>
</evidence>
<dbReference type="GO" id="GO:0006749">
    <property type="term" value="P:glutathione metabolic process"/>
    <property type="evidence" value="ECO:0007669"/>
    <property type="project" value="TreeGrafter"/>
</dbReference>
<evidence type="ECO:0000313" key="4">
    <source>
        <dbReference type="EMBL" id="RXN92374.1"/>
    </source>
</evidence>
<dbReference type="Pfam" id="PF19278">
    <property type="entry name" value="Hydant_A_C"/>
    <property type="match status" value="1"/>
</dbReference>
<comment type="caution">
    <text evidence="4">The sequence shown here is derived from an EMBL/GenBank/DDBJ whole genome shotgun (WGS) entry which is preliminary data.</text>
</comment>
<dbReference type="Pfam" id="PF01968">
    <property type="entry name" value="Hydantoinase_A"/>
    <property type="match status" value="1"/>
</dbReference>
<sequence length="683" mass="72688">MTYRVGVDIGGSFTDFAVLNVADNTIRTLKVLSRPDQPGAEVVKGLGILAERDGIAPDQVSYFTHGTTVGVNTVIQRSGARLALFTTRNFEDVLELARLKMPNFHNLYARRPAPLVPRERVHGIDERVDARGAVLREVDPASLRRALDAALADGCDGVVLSFLHAYRNPANENAARALIAQWAPDLPVCTSSEIWPIIREYERTITACISGYVQPKVAYYLDAFEQALANLGVPAAPHITKSNGGIMGLAQAKSECVQMILSGTASGVIGAGFLAHAMGLPRILSLDIGGTSADVAVIVDGKAEYGSGEVIGEFQIHIPSISVTSIGQGGGSIAWVDDLGILKVGPESAGSSPGPACFGKGGTRPAVTDAFAACGWIGHGDLGYNAVQVDVEKARAALAPLAGQFGTTVEETAEDIIRIAVSGMYADTSGLVSRFGIDPREFHFLAFGGAGPMMACFLARELNIQGVIVPPTPGVLSALGGLIADLKNDFIATIYQDLNAVCLPALRTALDDLRHKAETWLREDQGFTGSSRLACSADLRYRGQSYEIDTPIDADWVRDGDLDRIAQAYHEQHARLFGHSDPATDVQVINLRLVIAGATPKPELLRLPPAVDPATPRATVPVHVDGALRDVRVYQREDLRAGHRFDGPAIIAQADCTTCVLPDMRVEVDGYGNLVISVPRPAA</sequence>
<dbReference type="PANTHER" id="PTHR11365">
    <property type="entry name" value="5-OXOPROLINASE RELATED"/>
    <property type="match status" value="1"/>
</dbReference>
<feature type="domain" description="Acetophenone carboxylase-like C-terminal" evidence="3">
    <location>
        <begin position="505"/>
        <end position="669"/>
    </location>
</feature>
<dbReference type="OrthoDB" id="9768323at2"/>
<proteinExistence type="predicted"/>
<evidence type="ECO:0000259" key="1">
    <source>
        <dbReference type="Pfam" id="PF01968"/>
    </source>
</evidence>
<evidence type="ECO:0000313" key="5">
    <source>
        <dbReference type="Proteomes" id="UP000290849"/>
    </source>
</evidence>
<protein>
    <submittedName>
        <fullName evidence="4">Hydantoinase</fullName>
    </submittedName>
</protein>
<dbReference type="InterPro" id="IPR008040">
    <property type="entry name" value="Hydant_A_N"/>
</dbReference>
<dbReference type="GO" id="GO:0005829">
    <property type="term" value="C:cytosol"/>
    <property type="evidence" value="ECO:0007669"/>
    <property type="project" value="TreeGrafter"/>
</dbReference>
<evidence type="ECO:0000259" key="3">
    <source>
        <dbReference type="Pfam" id="PF19278"/>
    </source>
</evidence>
<reference evidence="4 5" key="1">
    <citation type="journal article" date="2017" name="Int. J. Syst. Evol. Microbiol.">
        <title>Achromobacter aloeverae sp. nov., isolated from the root of Aloe vera (L.) Burm.f.</title>
        <authorList>
            <person name="Kuncharoen N."/>
            <person name="Muramatsu Y."/>
            <person name="Shibata C."/>
            <person name="Kamakura Y."/>
            <person name="Nakagawa Y."/>
            <person name="Tanasupawat S."/>
        </authorList>
    </citation>
    <scope>NUCLEOTIDE SEQUENCE [LARGE SCALE GENOMIC DNA]</scope>
    <source>
        <strain evidence="4 5">AVA-1</strain>
    </source>
</reference>
<dbReference type="Proteomes" id="UP000290849">
    <property type="component" value="Unassembled WGS sequence"/>
</dbReference>
<organism evidence="4 5">
    <name type="scientific">Achromobacter aloeverae</name>
    <dbReference type="NCBI Taxonomy" id="1750518"/>
    <lineage>
        <taxon>Bacteria</taxon>
        <taxon>Pseudomonadati</taxon>
        <taxon>Pseudomonadota</taxon>
        <taxon>Betaproteobacteria</taxon>
        <taxon>Burkholderiales</taxon>
        <taxon>Alcaligenaceae</taxon>
        <taxon>Achromobacter</taxon>
    </lineage>
</organism>
<dbReference type="AlphaFoldDB" id="A0A4Q1HN08"/>
<dbReference type="EMBL" id="PYAL01000001">
    <property type="protein sequence ID" value="RXN92374.1"/>
    <property type="molecule type" value="Genomic_DNA"/>
</dbReference>
<dbReference type="InterPro" id="IPR002821">
    <property type="entry name" value="Hydantoinase_A"/>
</dbReference>
<keyword evidence="5" id="KW-1185">Reference proteome</keyword>
<dbReference type="RefSeq" id="WP_129148337.1">
    <property type="nucleotide sequence ID" value="NZ_JBHSDO010000016.1"/>
</dbReference>
<dbReference type="GO" id="GO:0017168">
    <property type="term" value="F:5-oxoprolinase (ATP-hydrolyzing) activity"/>
    <property type="evidence" value="ECO:0007669"/>
    <property type="project" value="TreeGrafter"/>
</dbReference>
<feature type="domain" description="Hydantoinase/oxoprolinase N-terminal" evidence="2">
    <location>
        <begin position="4"/>
        <end position="179"/>
    </location>
</feature>